<dbReference type="PANTHER" id="PTHR12526:SF640">
    <property type="entry name" value="COLANIC ACID BIOSYNTHESIS GLYCOSYLTRANSFERASE WCAL-RELATED"/>
    <property type="match status" value="1"/>
</dbReference>
<evidence type="ECO:0000259" key="4">
    <source>
        <dbReference type="Pfam" id="PF00534"/>
    </source>
</evidence>
<organism evidence="5 6">
    <name type="scientific">Phyllobacterium bourgognense</name>
    <dbReference type="NCBI Taxonomy" id="314236"/>
    <lineage>
        <taxon>Bacteria</taxon>
        <taxon>Pseudomonadati</taxon>
        <taxon>Pseudomonadota</taxon>
        <taxon>Alphaproteobacteria</taxon>
        <taxon>Hyphomicrobiales</taxon>
        <taxon>Phyllobacteriaceae</taxon>
        <taxon>Phyllobacterium</taxon>
    </lineage>
</organism>
<evidence type="ECO:0000313" key="5">
    <source>
        <dbReference type="EMBL" id="RCW83235.1"/>
    </source>
</evidence>
<dbReference type="CDD" id="cd03801">
    <property type="entry name" value="GT4_PimA-like"/>
    <property type="match status" value="1"/>
</dbReference>
<evidence type="ECO:0000313" key="6">
    <source>
        <dbReference type="Proteomes" id="UP000253324"/>
    </source>
</evidence>
<keyword evidence="2 5" id="KW-0328">Glycosyltransferase</keyword>
<dbReference type="RefSeq" id="WP_425373981.1">
    <property type="nucleotide sequence ID" value="NZ_QPJM01000006.1"/>
</dbReference>
<gene>
    <name evidence="5" type="ORF">C7476_106269</name>
</gene>
<keyword evidence="6" id="KW-1185">Reference proteome</keyword>
<reference evidence="5 6" key="1">
    <citation type="submission" date="2018-07" db="EMBL/GenBank/DDBJ databases">
        <title>Genomic Encyclopedia of Type Strains, Phase III (KMG-III): the genomes of soil and plant-associated and newly described type strains.</title>
        <authorList>
            <person name="Whitman W."/>
        </authorList>
    </citation>
    <scope>NUCLEOTIDE SEQUENCE [LARGE SCALE GENOMIC DNA]</scope>
    <source>
        <strain evidence="5 6">31-25a</strain>
    </source>
</reference>
<evidence type="ECO:0000256" key="1">
    <source>
        <dbReference type="ARBA" id="ARBA00009481"/>
    </source>
</evidence>
<feature type="domain" description="Glycosyl transferase family 1" evidence="4">
    <location>
        <begin position="240"/>
        <end position="398"/>
    </location>
</feature>
<comment type="similarity">
    <text evidence="1">Belongs to the glycosyltransferase group 1 family. Glycosyltransferase 4 subfamily.</text>
</comment>
<dbReference type="InterPro" id="IPR001296">
    <property type="entry name" value="Glyco_trans_1"/>
</dbReference>
<accession>A0A368YSP3</accession>
<dbReference type="Pfam" id="PF00534">
    <property type="entry name" value="Glycos_transf_1"/>
    <property type="match status" value="1"/>
</dbReference>
<proteinExistence type="inferred from homology"/>
<evidence type="ECO:0000256" key="3">
    <source>
        <dbReference type="ARBA" id="ARBA00022679"/>
    </source>
</evidence>
<comment type="caution">
    <text evidence="5">The sequence shown here is derived from an EMBL/GenBank/DDBJ whole genome shotgun (WGS) entry which is preliminary data.</text>
</comment>
<dbReference type="AlphaFoldDB" id="A0A368YSP3"/>
<dbReference type="SUPFAM" id="SSF53756">
    <property type="entry name" value="UDP-Glycosyltransferase/glycogen phosphorylase"/>
    <property type="match status" value="1"/>
</dbReference>
<dbReference type="Gene3D" id="3.40.50.2000">
    <property type="entry name" value="Glycogen Phosphorylase B"/>
    <property type="match status" value="1"/>
</dbReference>
<dbReference type="Proteomes" id="UP000253324">
    <property type="component" value="Unassembled WGS sequence"/>
</dbReference>
<name>A0A368YSP3_9HYPH</name>
<protein>
    <submittedName>
        <fullName evidence="5">Mannosyltransferase</fullName>
    </submittedName>
</protein>
<keyword evidence="3 5" id="KW-0808">Transferase</keyword>
<sequence length="431" mass="47077">MDKVEGFGEADAFPSDKAEARWIWPEFTRPFGFPAGGHPLCQAASDDGNASTSPPSAWMVSPSRNRTAPILLQEALDFVQEPLSSVEVIAPNFKRKLSGVTSTIIQLIPLQRANGLNIVTMGPGLPAELPSIGWASLPGLWFKPRTRPFRIWHARRNNEMIAGILMRHVLRMKLRLLFTSAAQRDHQPFTKWLIRRMNGVIATSGKSGSFLKVPHTVIMHGVDTELFHPPQDDQDRFAASGLPGEFLVGCSGRIRPSKGTDLFVDAMINLLPKHPGWTAVMTGRTTAEYKGFEQALRNKIAKAGLGDRIVFLGEVPDVRLWYRRMTLYVAPSRNEGFGLTPLEAMASQTAVVASDAGAYAEMIEPETGTVVAAGDGAALEKAIAPYLADPAMCEEAGKLALAHVRKNFPLQKEAGRIGEVYEQLFAAGSRP</sequence>
<dbReference type="GO" id="GO:0016757">
    <property type="term" value="F:glycosyltransferase activity"/>
    <property type="evidence" value="ECO:0007669"/>
    <property type="project" value="UniProtKB-KW"/>
</dbReference>
<dbReference type="PANTHER" id="PTHR12526">
    <property type="entry name" value="GLYCOSYLTRANSFERASE"/>
    <property type="match status" value="1"/>
</dbReference>
<evidence type="ECO:0000256" key="2">
    <source>
        <dbReference type="ARBA" id="ARBA00022676"/>
    </source>
</evidence>
<dbReference type="EMBL" id="QPJM01000006">
    <property type="protein sequence ID" value="RCW83235.1"/>
    <property type="molecule type" value="Genomic_DNA"/>
</dbReference>